<keyword evidence="2" id="KW-1003">Cell membrane</keyword>
<evidence type="ECO:0000313" key="8">
    <source>
        <dbReference type="EMBL" id="GIM48161.1"/>
    </source>
</evidence>
<feature type="transmembrane region" description="Helical" evidence="6">
    <location>
        <begin position="140"/>
        <end position="163"/>
    </location>
</feature>
<evidence type="ECO:0000256" key="4">
    <source>
        <dbReference type="ARBA" id="ARBA00022989"/>
    </source>
</evidence>
<evidence type="ECO:0000313" key="9">
    <source>
        <dbReference type="Proteomes" id="UP001057291"/>
    </source>
</evidence>
<protein>
    <submittedName>
        <fullName evidence="8">Membrane protein</fullName>
    </submittedName>
</protein>
<evidence type="ECO:0000256" key="3">
    <source>
        <dbReference type="ARBA" id="ARBA00022692"/>
    </source>
</evidence>
<dbReference type="Proteomes" id="UP001057291">
    <property type="component" value="Unassembled WGS sequence"/>
</dbReference>
<dbReference type="InterPro" id="IPR019264">
    <property type="entry name" value="DUF2179"/>
</dbReference>
<keyword evidence="5 6" id="KW-0472">Membrane</keyword>
<keyword evidence="9" id="KW-1185">Reference proteome</keyword>
<dbReference type="GO" id="GO:0005886">
    <property type="term" value="C:plasma membrane"/>
    <property type="evidence" value="ECO:0007669"/>
    <property type="project" value="UniProtKB-SubCell"/>
</dbReference>
<gene>
    <name evidence="8" type="ORF">DNHGIG_37100</name>
</gene>
<comment type="subcellular location">
    <subcellularLocation>
        <location evidence="1">Cell membrane</location>
        <topology evidence="1">Multi-pass membrane protein</topology>
    </subcellularLocation>
</comment>
<feature type="transmembrane region" description="Helical" evidence="6">
    <location>
        <begin position="7"/>
        <end position="26"/>
    </location>
</feature>
<organism evidence="8 9">
    <name type="scientific">Collibacillus ludicampi</name>
    <dbReference type="NCBI Taxonomy" id="2771369"/>
    <lineage>
        <taxon>Bacteria</taxon>
        <taxon>Bacillati</taxon>
        <taxon>Bacillota</taxon>
        <taxon>Bacilli</taxon>
        <taxon>Bacillales</taxon>
        <taxon>Alicyclobacillaceae</taxon>
        <taxon>Collibacillus</taxon>
    </lineage>
</organism>
<dbReference type="InterPro" id="IPR051461">
    <property type="entry name" value="UPF0750_membrane"/>
</dbReference>
<feature type="transmembrane region" description="Helical" evidence="6">
    <location>
        <begin position="102"/>
        <end position="120"/>
    </location>
</feature>
<dbReference type="InterPro" id="IPR003740">
    <property type="entry name" value="YitT"/>
</dbReference>
<evidence type="ECO:0000256" key="2">
    <source>
        <dbReference type="ARBA" id="ARBA00022475"/>
    </source>
</evidence>
<name>A0AAV4LJX9_9BACL</name>
<evidence type="ECO:0000256" key="5">
    <source>
        <dbReference type="ARBA" id="ARBA00023136"/>
    </source>
</evidence>
<reference evidence="8" key="1">
    <citation type="journal article" date="2023" name="Int. J. Syst. Evol. Microbiol.">
        <title>Collibacillus ludicampi gen. nov., sp. nov., a new soil bacterium of the family Alicyclobacillaceae.</title>
        <authorList>
            <person name="Jojima T."/>
            <person name="Ioku Y."/>
            <person name="Fukuta Y."/>
            <person name="Shirasaka N."/>
            <person name="Matsumura Y."/>
            <person name="Mori M."/>
        </authorList>
    </citation>
    <scope>NUCLEOTIDE SEQUENCE</scope>
    <source>
        <strain evidence="8">TP075</strain>
    </source>
</reference>
<evidence type="ECO:0000256" key="6">
    <source>
        <dbReference type="SAM" id="Phobius"/>
    </source>
</evidence>
<accession>A0AAV4LJX9</accession>
<feature type="transmembrane region" description="Helical" evidence="6">
    <location>
        <begin position="73"/>
        <end position="90"/>
    </location>
</feature>
<keyword evidence="3 6" id="KW-0812">Transmembrane</keyword>
<sequence>MRSVIKILGIAAGSFIYSIGINYFIVANGLAEGGFVGISILGLYYYKIPLGVSFFILNIPLFLIGWKLFGKRFIFKTILGVVFVSIFSEVTKGWQAPMSDKLLAALYGGVINGIGLGIIFRSGATTGGADIIGRIVNHYFGYSMGRTLFAIDVIVIGVVALIIGKQTAMYSLIALFVASRVIDMVLEGHASSRACLIISDRSQEIADAISQTLERGTTLMEGRGGYTGKNKEILYCVVSREEIGRIRQIVRDIDPAAFLVIYDVHDVLGEGFAPLKATS</sequence>
<dbReference type="PANTHER" id="PTHR33545">
    <property type="entry name" value="UPF0750 MEMBRANE PROTEIN YITT-RELATED"/>
    <property type="match status" value="1"/>
</dbReference>
<dbReference type="Pfam" id="PF10035">
    <property type="entry name" value="DUF2179"/>
    <property type="match status" value="1"/>
</dbReference>
<keyword evidence="4 6" id="KW-1133">Transmembrane helix</keyword>
<dbReference type="Gene3D" id="3.30.70.120">
    <property type="match status" value="1"/>
</dbReference>
<dbReference type="AlphaFoldDB" id="A0AAV4LJX9"/>
<feature type="transmembrane region" description="Helical" evidence="6">
    <location>
        <begin position="46"/>
        <end position="66"/>
    </location>
</feature>
<proteinExistence type="predicted"/>
<dbReference type="CDD" id="cd16380">
    <property type="entry name" value="YitT_C"/>
    <property type="match status" value="1"/>
</dbReference>
<dbReference type="Pfam" id="PF02588">
    <property type="entry name" value="YitT_membrane"/>
    <property type="match status" value="1"/>
</dbReference>
<evidence type="ECO:0000259" key="7">
    <source>
        <dbReference type="Pfam" id="PF10035"/>
    </source>
</evidence>
<dbReference type="InterPro" id="IPR015867">
    <property type="entry name" value="N-reg_PII/ATP_PRibTrfase_C"/>
</dbReference>
<evidence type="ECO:0000256" key="1">
    <source>
        <dbReference type="ARBA" id="ARBA00004651"/>
    </source>
</evidence>
<comment type="caution">
    <text evidence="8">The sequence shown here is derived from an EMBL/GenBank/DDBJ whole genome shotgun (WGS) entry which is preliminary data.</text>
</comment>
<dbReference type="PIRSF" id="PIRSF006483">
    <property type="entry name" value="Membrane_protein_YitT"/>
    <property type="match status" value="1"/>
</dbReference>
<feature type="domain" description="DUF2179" evidence="7">
    <location>
        <begin position="215"/>
        <end position="269"/>
    </location>
</feature>
<dbReference type="RefSeq" id="WP_282201064.1">
    <property type="nucleotide sequence ID" value="NZ_BOQE01000001.1"/>
</dbReference>
<dbReference type="PANTHER" id="PTHR33545:SF10">
    <property type="entry name" value="UPF0750 MEMBRANE PROTEIN YPJC"/>
    <property type="match status" value="1"/>
</dbReference>
<dbReference type="EMBL" id="BOQE01000001">
    <property type="protein sequence ID" value="GIM48161.1"/>
    <property type="molecule type" value="Genomic_DNA"/>
</dbReference>